<feature type="compositionally biased region" description="Low complexity" evidence="1">
    <location>
        <begin position="37"/>
        <end position="47"/>
    </location>
</feature>
<dbReference type="PANTHER" id="PTHR35830:SF1">
    <property type="entry name" value="OS05G0299200 PROTEIN"/>
    <property type="match status" value="1"/>
</dbReference>
<evidence type="ECO:0000313" key="4">
    <source>
        <dbReference type="RefSeq" id="XP_008804205.2"/>
    </source>
</evidence>
<feature type="compositionally biased region" description="Basic residues" evidence="1">
    <location>
        <begin position="48"/>
        <end position="62"/>
    </location>
</feature>
<proteinExistence type="predicted"/>
<sequence length="478" mass="53089">MSTAASSATPSAVLFLHGHRRPRTLLLLQRRRPTPTPSLSISISSSLSRRRGRGRARGRRRRPPDPQGSSKPSPSDRDLELSIDFDAASARVTAALTRLRRSSEAKLRLFLSSGAEAYHDLLTSVQVDRGHHVVFSCRQSSLLFVANLFIWSFAAVLAARVLGRLVSGLGLGFRTGWWSGDGMVVRRDRSLGGREVVVGRMIKGREVEKSSRVSGSPLSPPRGAEVNVGRNALRRPVQKQEKLPKWWPDLISSPMVVVGKEEFQREANRLVRAIMDNRMSGKDYKDDDIIQLRKICKISGAKVSFETDYARDSYYRASVDFVLRTCSRVKAPSDNVQIDGEEARQFISGLADNIGLQNIRAATLVRAAVAAHTRSCFLQCWALEIQGKHSEALEEVSKICRIYQIFPPEEHSPEMEMVASGLKRNLRVEQREHLLTMYREVYGAENQNIAAEALALGCEGHPAVKSEGTPASGRDILI</sequence>
<accession>A0A8B7CQH5</accession>
<reference evidence="4" key="2">
    <citation type="submission" date="2025-08" db="UniProtKB">
        <authorList>
            <consortium name="RefSeq"/>
        </authorList>
    </citation>
    <scope>IDENTIFICATION</scope>
    <source>
        <tissue evidence="4">Young leaves</tissue>
    </source>
</reference>
<evidence type="ECO:0000313" key="3">
    <source>
        <dbReference type="Proteomes" id="UP000228380"/>
    </source>
</evidence>
<keyword evidence="2" id="KW-1133">Transmembrane helix</keyword>
<feature type="transmembrane region" description="Helical" evidence="2">
    <location>
        <begin position="142"/>
        <end position="162"/>
    </location>
</feature>
<gene>
    <name evidence="4" type="primary">LOC103717550</name>
</gene>
<dbReference type="KEGG" id="pda:103717550"/>
<evidence type="ECO:0000256" key="2">
    <source>
        <dbReference type="SAM" id="Phobius"/>
    </source>
</evidence>
<dbReference type="RefSeq" id="XP_008804205.2">
    <property type="nucleotide sequence ID" value="XM_008805983.4"/>
</dbReference>
<name>A0A8B7CQH5_PHODC</name>
<dbReference type="OrthoDB" id="1898167at2759"/>
<keyword evidence="2" id="KW-0812">Transmembrane</keyword>
<keyword evidence="2" id="KW-0472">Membrane</keyword>
<dbReference type="Proteomes" id="UP000228380">
    <property type="component" value="Chromosome 14"/>
</dbReference>
<organism evidence="3 4">
    <name type="scientific">Phoenix dactylifera</name>
    <name type="common">Date palm</name>
    <dbReference type="NCBI Taxonomy" id="42345"/>
    <lineage>
        <taxon>Eukaryota</taxon>
        <taxon>Viridiplantae</taxon>
        <taxon>Streptophyta</taxon>
        <taxon>Embryophyta</taxon>
        <taxon>Tracheophyta</taxon>
        <taxon>Spermatophyta</taxon>
        <taxon>Magnoliopsida</taxon>
        <taxon>Liliopsida</taxon>
        <taxon>Arecaceae</taxon>
        <taxon>Coryphoideae</taxon>
        <taxon>Phoeniceae</taxon>
        <taxon>Phoenix</taxon>
    </lineage>
</organism>
<dbReference type="PANTHER" id="PTHR35830">
    <property type="entry name" value="OS05G0299200 PROTEIN"/>
    <property type="match status" value="1"/>
</dbReference>
<evidence type="ECO:0000256" key="1">
    <source>
        <dbReference type="SAM" id="MobiDB-lite"/>
    </source>
</evidence>
<dbReference type="GeneID" id="103717550"/>
<protein>
    <submittedName>
        <fullName evidence="4">Uncharacterized protein LOC103717550</fullName>
    </submittedName>
</protein>
<reference evidence="3" key="1">
    <citation type="journal article" date="2019" name="Nat. Commun.">
        <title>Genome-wide association mapping of date palm fruit traits.</title>
        <authorList>
            <person name="Hazzouri K.M."/>
            <person name="Gros-Balthazard M."/>
            <person name="Flowers J.M."/>
            <person name="Copetti D."/>
            <person name="Lemansour A."/>
            <person name="Lebrun M."/>
            <person name="Masmoudi K."/>
            <person name="Ferrand S."/>
            <person name="Dhar M.I."/>
            <person name="Fresquez Z.A."/>
            <person name="Rosas U."/>
            <person name="Zhang J."/>
            <person name="Talag J."/>
            <person name="Lee S."/>
            <person name="Kudrna D."/>
            <person name="Powell R.F."/>
            <person name="Leitch I.J."/>
            <person name="Krueger R.R."/>
            <person name="Wing R.A."/>
            <person name="Amiri K.M.A."/>
            <person name="Purugganan M.D."/>
        </authorList>
    </citation>
    <scope>NUCLEOTIDE SEQUENCE [LARGE SCALE GENOMIC DNA]</scope>
    <source>
        <strain evidence="3">cv. Khalas</strain>
    </source>
</reference>
<dbReference type="AlphaFoldDB" id="A0A8B7CQH5"/>
<keyword evidence="3" id="KW-1185">Reference proteome</keyword>
<feature type="region of interest" description="Disordered" evidence="1">
    <location>
        <begin position="27"/>
        <end position="78"/>
    </location>
</feature>